<gene>
    <name evidence="3" type="ORF">K7472_07415</name>
</gene>
<dbReference type="InterPro" id="IPR005509">
    <property type="entry name" value="AfsA_hotdog_dom"/>
</dbReference>
<comment type="caution">
    <text evidence="3">The sequence shown here is derived from an EMBL/GenBank/DDBJ whole genome shotgun (WGS) entry which is preliminary data.</text>
</comment>
<name>A0ABS7QS75_9ACTN</name>
<accession>A0ABS7QS75</accession>
<proteinExistence type="predicted"/>
<keyword evidence="4" id="KW-1185">Reference proteome</keyword>
<dbReference type="InterPro" id="IPR029069">
    <property type="entry name" value="HotDog_dom_sf"/>
</dbReference>
<evidence type="ECO:0000256" key="1">
    <source>
        <dbReference type="SAM" id="MobiDB-lite"/>
    </source>
</evidence>
<feature type="region of interest" description="Disordered" evidence="1">
    <location>
        <begin position="1"/>
        <end position="36"/>
    </location>
</feature>
<evidence type="ECO:0000313" key="4">
    <source>
        <dbReference type="Proteomes" id="UP001198565"/>
    </source>
</evidence>
<evidence type="ECO:0000259" key="2">
    <source>
        <dbReference type="Pfam" id="PF03756"/>
    </source>
</evidence>
<dbReference type="NCBIfam" id="NF041195">
    <property type="entry name" value="ScbA_BarX_GamBu"/>
    <property type="match status" value="1"/>
</dbReference>
<reference evidence="3 4" key="1">
    <citation type="submission" date="2021-08" db="EMBL/GenBank/DDBJ databases">
        <title>Streptomyces sp. PTM05 isolated from lichen.</title>
        <authorList>
            <person name="Somphong A."/>
            <person name="Phongsopitanun W."/>
            <person name="Tanasupawat S."/>
        </authorList>
    </citation>
    <scope>NUCLEOTIDE SEQUENCE [LARGE SCALE GENOMIC DNA]</scope>
    <source>
        <strain evidence="3 4">Ptm05</strain>
    </source>
</reference>
<organism evidence="3 4">
    <name type="scientific">Streptantibioticus parmotrematis</name>
    <dbReference type="NCBI Taxonomy" id="2873249"/>
    <lineage>
        <taxon>Bacteria</taxon>
        <taxon>Bacillati</taxon>
        <taxon>Actinomycetota</taxon>
        <taxon>Actinomycetes</taxon>
        <taxon>Kitasatosporales</taxon>
        <taxon>Streptomycetaceae</taxon>
        <taxon>Streptantibioticus</taxon>
    </lineage>
</organism>
<dbReference type="SUPFAM" id="SSF54637">
    <property type="entry name" value="Thioesterase/thiol ester dehydrase-isomerase"/>
    <property type="match status" value="1"/>
</dbReference>
<feature type="domain" description="A-factor biosynthesis hotdog" evidence="2">
    <location>
        <begin position="47"/>
        <end position="180"/>
    </location>
</feature>
<dbReference type="RefSeq" id="WP_222975336.1">
    <property type="nucleotide sequence ID" value="NZ_JAINVZ010000004.1"/>
</dbReference>
<dbReference type="InterPro" id="IPR047757">
    <property type="entry name" value="AfsA-like"/>
</dbReference>
<dbReference type="EMBL" id="JAINVZ010000004">
    <property type="protein sequence ID" value="MBY8884672.1"/>
    <property type="molecule type" value="Genomic_DNA"/>
</dbReference>
<protein>
    <recommendedName>
        <fullName evidence="2">A-factor biosynthesis hotdog domain-containing protein</fullName>
    </recommendedName>
</protein>
<sequence length="332" mass="35921">MQPSGVTAVEIPSPREPHADDAEPPAGGPPSAYAGPVRLTTTVPRQYVHRAAVSEVLLTGWETDGDAGFLVTAQWPRGHALFRPRFGQQDPLLIAETIRQGGMLLNHVAFGVPLGYQFLLHDLTYASMPGALAVEPVPSELTVRFTYRDVVRRGKQLSSMRYHAELWMGRRRVATGTTSFKSTSPAVYQRIRGDRPVTTSEPPPPGVDPAVVGRVDPADVVLSARDAGTSHRWQVRADTEHPVFFDHPTDHIPGMVLLEAARQATQAALWPAPVQAAELTIDFARYAELNAPCWVEAEPAGTAADGSVPVLVTGHQEGQTVFTARVTAQPLT</sequence>
<dbReference type="Proteomes" id="UP001198565">
    <property type="component" value="Unassembled WGS sequence"/>
</dbReference>
<evidence type="ECO:0000313" key="3">
    <source>
        <dbReference type="EMBL" id="MBY8884672.1"/>
    </source>
</evidence>
<dbReference type="Pfam" id="PF03756">
    <property type="entry name" value="AfsA"/>
    <property type="match status" value="2"/>
</dbReference>
<feature type="domain" description="A-factor biosynthesis hotdog" evidence="2">
    <location>
        <begin position="212"/>
        <end position="328"/>
    </location>
</feature>